<proteinExistence type="predicted"/>
<protein>
    <submittedName>
        <fullName evidence="2">Uncharacterized protein</fullName>
    </submittedName>
</protein>
<gene>
    <name evidence="2" type="ORF">HD556DRAFT_1451496</name>
</gene>
<comment type="caution">
    <text evidence="2">The sequence shown here is derived from an EMBL/GenBank/DDBJ whole genome shotgun (WGS) entry which is preliminary data.</text>
</comment>
<dbReference type="OrthoDB" id="2657552at2759"/>
<feature type="region of interest" description="Disordered" evidence="1">
    <location>
        <begin position="228"/>
        <end position="248"/>
    </location>
</feature>
<evidence type="ECO:0000313" key="3">
    <source>
        <dbReference type="Proteomes" id="UP000719766"/>
    </source>
</evidence>
<reference evidence="2" key="1">
    <citation type="journal article" date="2020" name="New Phytol.">
        <title>Comparative genomics reveals dynamic genome evolution in host specialist ectomycorrhizal fungi.</title>
        <authorList>
            <person name="Lofgren L.A."/>
            <person name="Nguyen N.H."/>
            <person name="Vilgalys R."/>
            <person name="Ruytinx J."/>
            <person name="Liao H.L."/>
            <person name="Branco S."/>
            <person name="Kuo A."/>
            <person name="LaButti K."/>
            <person name="Lipzen A."/>
            <person name="Andreopoulos W."/>
            <person name="Pangilinan J."/>
            <person name="Riley R."/>
            <person name="Hundley H."/>
            <person name="Na H."/>
            <person name="Barry K."/>
            <person name="Grigoriev I.V."/>
            <person name="Stajich J.E."/>
            <person name="Kennedy P.G."/>
        </authorList>
    </citation>
    <scope>NUCLEOTIDE SEQUENCE</scope>
    <source>
        <strain evidence="2">S12</strain>
    </source>
</reference>
<name>A0A9P7A9P8_9AGAM</name>
<keyword evidence="3" id="KW-1185">Reference proteome</keyword>
<evidence type="ECO:0000313" key="2">
    <source>
        <dbReference type="EMBL" id="KAG1784693.1"/>
    </source>
</evidence>
<accession>A0A9P7A9P8</accession>
<evidence type="ECO:0000256" key="1">
    <source>
        <dbReference type="SAM" id="MobiDB-lite"/>
    </source>
</evidence>
<organism evidence="2 3">
    <name type="scientific">Suillus plorans</name>
    <dbReference type="NCBI Taxonomy" id="116603"/>
    <lineage>
        <taxon>Eukaryota</taxon>
        <taxon>Fungi</taxon>
        <taxon>Dikarya</taxon>
        <taxon>Basidiomycota</taxon>
        <taxon>Agaricomycotina</taxon>
        <taxon>Agaricomycetes</taxon>
        <taxon>Agaricomycetidae</taxon>
        <taxon>Boletales</taxon>
        <taxon>Suillineae</taxon>
        <taxon>Suillaceae</taxon>
        <taxon>Suillus</taxon>
    </lineage>
</organism>
<dbReference type="Proteomes" id="UP000719766">
    <property type="component" value="Unassembled WGS sequence"/>
</dbReference>
<dbReference type="AlphaFoldDB" id="A0A9P7A9P8"/>
<sequence>MPNTSTALSFGPVDCSDKVDVTGKVGVAGNHIFMDVENLLVDWPTYTIKFTPTHPGPVTLILRLKDVSRFKYVEDEDSDMETSESKACKISSSSTKDDLDATFVFEETTSKTDDNPNLFIATPVRLDAIRKDFSSKKCKLGHGHFFGDADSAWPPRWPLVFLVHPRVRYVSKASKICLSTNLIHQRAVECEHSQEASQNAQPGTIKRMQFTFSIDAPPAHSLQLHLHPTPSLAKAPPPPSQTSSLALSSEKVAGTGEVTDPLSLTMLLPTPHPTRTVFLLQLTTHLAKNSPPHMKNFTSLPSLVLRSVQLLSSTPPPPYLTP</sequence>
<dbReference type="EMBL" id="JABBWE010000132">
    <property type="protein sequence ID" value="KAG1784693.1"/>
    <property type="molecule type" value="Genomic_DNA"/>
</dbReference>
<dbReference type="RefSeq" id="XP_041152178.1">
    <property type="nucleotide sequence ID" value="XM_041307965.1"/>
</dbReference>
<dbReference type="GeneID" id="64601729"/>